<dbReference type="AlphaFoldDB" id="A0A645JGT4"/>
<organism evidence="1">
    <name type="scientific">bioreactor metagenome</name>
    <dbReference type="NCBI Taxonomy" id="1076179"/>
    <lineage>
        <taxon>unclassified sequences</taxon>
        <taxon>metagenomes</taxon>
        <taxon>ecological metagenomes</taxon>
    </lineage>
</organism>
<protein>
    <submittedName>
        <fullName evidence="1">Uncharacterized protein</fullName>
    </submittedName>
</protein>
<gene>
    <name evidence="1" type="ORF">SDC9_210067</name>
</gene>
<evidence type="ECO:0000313" key="1">
    <source>
        <dbReference type="EMBL" id="MPN62320.1"/>
    </source>
</evidence>
<dbReference type="EMBL" id="VSSQ01140159">
    <property type="protein sequence ID" value="MPN62320.1"/>
    <property type="molecule type" value="Genomic_DNA"/>
</dbReference>
<proteinExistence type="predicted"/>
<sequence>MPKEYNVGSASDMRRFKNDLDKIVKDKARAHFENNTFDVTCPFCGYPFSASAGINTCPGCQKTIELTLN</sequence>
<name>A0A645JGT4_9ZZZZ</name>
<comment type="caution">
    <text evidence="1">The sequence shown here is derived from an EMBL/GenBank/DDBJ whole genome shotgun (WGS) entry which is preliminary data.</text>
</comment>
<reference evidence="1" key="1">
    <citation type="submission" date="2019-08" db="EMBL/GenBank/DDBJ databases">
        <authorList>
            <person name="Kucharzyk K."/>
            <person name="Murdoch R.W."/>
            <person name="Higgins S."/>
            <person name="Loffler F."/>
        </authorList>
    </citation>
    <scope>NUCLEOTIDE SEQUENCE</scope>
</reference>
<accession>A0A645JGT4</accession>